<dbReference type="InterPro" id="IPR022284">
    <property type="entry name" value="GPAT/DHAPAT"/>
</dbReference>
<sequence>MENYSKTINNKEYINILKVLRENGGPFNWIWKKKIFSTYNNNIYHTKIGNDKIIKNILKSENVSTVINEICNQKNIKIEKINKEAYEILINMKENFNIYVTRIVGYTFMKIFNNVLNGVYINNKGMEKVQKLINDHPIVFMPTHKSYLDFLLLSIVCYDQSLTLPAIAAGMDFQNSFLIGETLRLCGAFYLKRSFGKDKLYWSIFSEYVKTLIHYPDKPFEYFVEGTRSRTQKSVFPKYGLLQMVVEPFLKNDVYDIQIIPVSINYDRIMEEILYSYELLGFPKPKESTSSLIESRSILKESYGNVYMTFGKPISIRNFFDNKISRINISSLPKLYTKFDNDVKYQIKKLAHVVIQKHNENSIITIFPIITFSIIQILEKNYSSECIKMSYEEIYNNVLLYYNLLKQLHINIFFENDSLDLEVRYQLFLHRNLFTKMSVEVFRKESFEMSLSNFDIDKEVQIKKIIPDKSVVYIILQNYTNQILNHLIDINIIGIIFIRNNNYINNGGLYEIIYENYKKLKELLRYEFVYIIGEEEIDFEKAISKLIKLQIIKIDNNNMITVTNIKTIKMITKLIKSFIDGYILVTKIIKQLSGQFFTEKELLSLIQLQIGKEIKYKNYKFVQNINTDFIKNIISTLKHQHILVKHSHEKELLHINNSQITKLINFFTKIFSLHTNERKNNNLKCFNESNDFILSKV</sequence>
<dbReference type="Proteomes" id="UP000035681">
    <property type="component" value="Unplaced"/>
</dbReference>
<keyword evidence="4" id="KW-0472">Membrane</keyword>
<dbReference type="GO" id="GO:0008611">
    <property type="term" value="P:ether lipid biosynthetic process"/>
    <property type="evidence" value="ECO:0007669"/>
    <property type="project" value="TreeGrafter"/>
</dbReference>
<evidence type="ECO:0000259" key="7">
    <source>
        <dbReference type="SMART" id="SM00563"/>
    </source>
</evidence>
<evidence type="ECO:0000256" key="3">
    <source>
        <dbReference type="ARBA" id="ARBA00022679"/>
    </source>
</evidence>
<dbReference type="STRING" id="6248.A0A0K0ETM8"/>
<protein>
    <submittedName>
        <fullName evidence="9 10">PlsC domain-containing protein</fullName>
    </submittedName>
</protein>
<dbReference type="WBParaSite" id="SSTP_0001280400.1">
    <property type="protein sequence ID" value="SSTP_0001280400.1"/>
    <property type="gene ID" value="SSTP_0001280400"/>
</dbReference>
<dbReference type="GO" id="GO:0008654">
    <property type="term" value="P:phospholipid biosynthetic process"/>
    <property type="evidence" value="ECO:0007669"/>
    <property type="project" value="TreeGrafter"/>
</dbReference>
<dbReference type="SMART" id="SM00563">
    <property type="entry name" value="PlsC"/>
    <property type="match status" value="1"/>
</dbReference>
<accession>A0A0K0ETM8</accession>
<evidence type="ECO:0000313" key="8">
    <source>
        <dbReference type="Proteomes" id="UP000035681"/>
    </source>
</evidence>
<evidence type="ECO:0000313" key="9">
    <source>
        <dbReference type="WBParaSite" id="SSTP_0001280400.1"/>
    </source>
</evidence>
<keyword evidence="8" id="KW-1185">Reference proteome</keyword>
<comment type="similarity">
    <text evidence="2 6">Belongs to the GPAT/DAPAT family.</text>
</comment>
<dbReference type="CDD" id="cd07993">
    <property type="entry name" value="LPLAT_DHAPAT-like"/>
    <property type="match status" value="1"/>
</dbReference>
<dbReference type="GO" id="GO:0012505">
    <property type="term" value="C:endomembrane system"/>
    <property type="evidence" value="ECO:0007669"/>
    <property type="project" value="UniProtKB-SubCell"/>
</dbReference>
<name>A0A0K0ETM8_STRER</name>
<dbReference type="Pfam" id="PF19277">
    <property type="entry name" value="GPAT_C"/>
    <property type="match status" value="1"/>
</dbReference>
<dbReference type="GO" id="GO:0031966">
    <property type="term" value="C:mitochondrial membrane"/>
    <property type="evidence" value="ECO:0007669"/>
    <property type="project" value="TreeGrafter"/>
</dbReference>
<evidence type="ECO:0000256" key="5">
    <source>
        <dbReference type="ARBA" id="ARBA00023315"/>
    </source>
</evidence>
<evidence type="ECO:0000256" key="4">
    <source>
        <dbReference type="ARBA" id="ARBA00023136"/>
    </source>
</evidence>
<keyword evidence="5 6" id="KW-0012">Acyltransferase</keyword>
<dbReference type="SUPFAM" id="SSF69593">
    <property type="entry name" value="Glycerol-3-phosphate (1)-acyltransferase"/>
    <property type="match status" value="1"/>
</dbReference>
<dbReference type="GO" id="GO:0016287">
    <property type="term" value="F:glycerone-phosphate O-acyltransferase activity"/>
    <property type="evidence" value="ECO:0007669"/>
    <property type="project" value="TreeGrafter"/>
</dbReference>
<dbReference type="GO" id="GO:0005778">
    <property type="term" value="C:peroxisomal membrane"/>
    <property type="evidence" value="ECO:0007669"/>
    <property type="project" value="TreeGrafter"/>
</dbReference>
<dbReference type="InterPro" id="IPR041728">
    <property type="entry name" value="GPAT/DHAPAT_LPLAT"/>
</dbReference>
<feature type="domain" description="Phospholipid/glycerol acyltransferase" evidence="7">
    <location>
        <begin position="138"/>
        <end position="267"/>
    </location>
</feature>
<evidence type="ECO:0000313" key="10">
    <source>
        <dbReference type="WBParaSite" id="TCONS_00016904.p1"/>
    </source>
</evidence>
<dbReference type="PANTHER" id="PTHR12563">
    <property type="entry name" value="GLYCEROL-3-PHOSPHATE ACYLTRANSFERASE"/>
    <property type="match status" value="1"/>
</dbReference>
<evidence type="ECO:0000256" key="6">
    <source>
        <dbReference type="PIRNR" id="PIRNR000437"/>
    </source>
</evidence>
<dbReference type="AlphaFoldDB" id="A0A0K0ETM8"/>
<reference evidence="9" key="1">
    <citation type="submission" date="2015-08" db="UniProtKB">
        <authorList>
            <consortium name="WormBaseParasite"/>
        </authorList>
    </citation>
    <scope>IDENTIFICATION</scope>
</reference>
<dbReference type="InterPro" id="IPR045520">
    <property type="entry name" value="GPAT/DHAPAT_C"/>
</dbReference>
<dbReference type="Pfam" id="PF01553">
    <property type="entry name" value="Acyltransferase"/>
    <property type="match status" value="1"/>
</dbReference>
<dbReference type="PANTHER" id="PTHR12563:SF17">
    <property type="entry name" value="DIHYDROXYACETONE PHOSPHATE ACYLTRANSFERASE"/>
    <property type="match status" value="1"/>
</dbReference>
<proteinExistence type="inferred from homology"/>
<evidence type="ECO:0000256" key="2">
    <source>
        <dbReference type="ARBA" id="ARBA00007937"/>
    </source>
</evidence>
<comment type="subcellular location">
    <subcellularLocation>
        <location evidence="1">Endomembrane system</location>
        <topology evidence="1">Peripheral membrane protein</topology>
    </subcellularLocation>
</comment>
<dbReference type="PIRSF" id="PIRSF000437">
    <property type="entry name" value="GPAT_DHAPAT"/>
    <property type="match status" value="1"/>
</dbReference>
<evidence type="ECO:0000256" key="1">
    <source>
        <dbReference type="ARBA" id="ARBA00004184"/>
    </source>
</evidence>
<dbReference type="InterPro" id="IPR002123">
    <property type="entry name" value="Plipid/glycerol_acylTrfase"/>
</dbReference>
<organism evidence="9">
    <name type="scientific">Strongyloides stercoralis</name>
    <name type="common">Threadworm</name>
    <dbReference type="NCBI Taxonomy" id="6248"/>
    <lineage>
        <taxon>Eukaryota</taxon>
        <taxon>Metazoa</taxon>
        <taxon>Ecdysozoa</taxon>
        <taxon>Nematoda</taxon>
        <taxon>Chromadorea</taxon>
        <taxon>Rhabditida</taxon>
        <taxon>Tylenchina</taxon>
        <taxon>Panagrolaimomorpha</taxon>
        <taxon>Strongyloidoidea</taxon>
        <taxon>Strongyloididae</taxon>
        <taxon>Strongyloides</taxon>
    </lineage>
</organism>
<dbReference type="GO" id="GO:0019432">
    <property type="term" value="P:triglyceride biosynthetic process"/>
    <property type="evidence" value="ECO:0007669"/>
    <property type="project" value="TreeGrafter"/>
</dbReference>
<keyword evidence="3 6" id="KW-0808">Transferase</keyword>
<dbReference type="GO" id="GO:0004366">
    <property type="term" value="F:glycerol-3-phosphate O-acyltransferase activity"/>
    <property type="evidence" value="ECO:0007669"/>
    <property type="project" value="TreeGrafter"/>
</dbReference>
<dbReference type="WBParaSite" id="TCONS_00016904.p1">
    <property type="protein sequence ID" value="TCONS_00016904.p1"/>
    <property type="gene ID" value="XLOC_011559"/>
</dbReference>
<dbReference type="GO" id="GO:0006631">
    <property type="term" value="P:fatty acid metabolic process"/>
    <property type="evidence" value="ECO:0007669"/>
    <property type="project" value="TreeGrafter"/>
</dbReference>